<organism evidence="1 2">
    <name type="scientific">Schizopora paradoxa</name>
    <dbReference type="NCBI Taxonomy" id="27342"/>
    <lineage>
        <taxon>Eukaryota</taxon>
        <taxon>Fungi</taxon>
        <taxon>Dikarya</taxon>
        <taxon>Basidiomycota</taxon>
        <taxon>Agaricomycotina</taxon>
        <taxon>Agaricomycetes</taxon>
        <taxon>Hymenochaetales</taxon>
        <taxon>Schizoporaceae</taxon>
        <taxon>Schizopora</taxon>
    </lineage>
</organism>
<protein>
    <submittedName>
        <fullName evidence="1">Uncharacterized protein</fullName>
    </submittedName>
</protein>
<name>A0A0H2R5P2_9AGAM</name>
<sequence>MTSEVHARLLISQDIVGPWKNQDWLKFDTLEAWCPVFQWMKCTLRLRGESRSSFLDPGRSHIYPLIRQRFRKGATTKATQHIISKERGAGETKRNTRINITSTSNAIRGRRTSKRVPFNVLRGVFFCEGFRVIDSSNRQLIECLRGTAAARHAMLSLKKSRRCVDGRGEWRDACIAANSESLPCNLTAGDAKLQSTTCVTSSR</sequence>
<gene>
    <name evidence="1" type="ORF">SCHPADRAFT_894878</name>
</gene>
<evidence type="ECO:0000313" key="2">
    <source>
        <dbReference type="Proteomes" id="UP000053477"/>
    </source>
</evidence>
<evidence type="ECO:0000313" key="1">
    <source>
        <dbReference type="EMBL" id="KLO07164.1"/>
    </source>
</evidence>
<dbReference type="AlphaFoldDB" id="A0A0H2R5P2"/>
<accession>A0A0H2R5P2</accession>
<proteinExistence type="predicted"/>
<reference evidence="1 2" key="1">
    <citation type="submission" date="2015-04" db="EMBL/GenBank/DDBJ databases">
        <title>Complete genome sequence of Schizopora paradoxa KUC8140, a cosmopolitan wood degrader in East Asia.</title>
        <authorList>
            <consortium name="DOE Joint Genome Institute"/>
            <person name="Min B."/>
            <person name="Park H."/>
            <person name="Jang Y."/>
            <person name="Kim J.-J."/>
            <person name="Kim K.H."/>
            <person name="Pangilinan J."/>
            <person name="Lipzen A."/>
            <person name="Riley R."/>
            <person name="Grigoriev I.V."/>
            <person name="Spatafora J.W."/>
            <person name="Choi I.-G."/>
        </authorList>
    </citation>
    <scope>NUCLEOTIDE SEQUENCE [LARGE SCALE GENOMIC DNA]</scope>
    <source>
        <strain evidence="1 2">KUC8140</strain>
    </source>
</reference>
<dbReference type="Proteomes" id="UP000053477">
    <property type="component" value="Unassembled WGS sequence"/>
</dbReference>
<keyword evidence="2" id="KW-1185">Reference proteome</keyword>
<dbReference type="EMBL" id="KQ086156">
    <property type="protein sequence ID" value="KLO07164.1"/>
    <property type="molecule type" value="Genomic_DNA"/>
</dbReference>
<dbReference type="InParanoid" id="A0A0H2R5P2"/>